<feature type="transmembrane region" description="Helical" evidence="1">
    <location>
        <begin position="121"/>
        <end position="139"/>
    </location>
</feature>
<keyword evidence="1" id="KW-0472">Membrane</keyword>
<proteinExistence type="predicted"/>
<accession>A0A0R2DS02</accession>
<reference evidence="2 3" key="1">
    <citation type="journal article" date="2015" name="Genome Announc.">
        <title>Expanding the biotechnology potential of lactobacilli through comparative genomics of 213 strains and associated genera.</title>
        <authorList>
            <person name="Sun Z."/>
            <person name="Harris H.M."/>
            <person name="McCann A."/>
            <person name="Guo C."/>
            <person name="Argimon S."/>
            <person name="Zhang W."/>
            <person name="Yang X."/>
            <person name="Jeffery I.B."/>
            <person name="Cooney J.C."/>
            <person name="Kagawa T.F."/>
            <person name="Liu W."/>
            <person name="Song Y."/>
            <person name="Salvetti E."/>
            <person name="Wrobel A."/>
            <person name="Rasinkangas P."/>
            <person name="Parkhill J."/>
            <person name="Rea M.C."/>
            <person name="O'Sullivan O."/>
            <person name="Ritari J."/>
            <person name="Douillard F.P."/>
            <person name="Paul Ross R."/>
            <person name="Yang R."/>
            <person name="Briner A.E."/>
            <person name="Felis G.E."/>
            <person name="de Vos W.M."/>
            <person name="Barrangou R."/>
            <person name="Klaenhammer T.R."/>
            <person name="Caufield P.W."/>
            <person name="Cui Y."/>
            <person name="Zhang H."/>
            <person name="O'Toole P.W."/>
        </authorList>
    </citation>
    <scope>NUCLEOTIDE SEQUENCE [LARGE SCALE GENOMIC DNA]</scope>
    <source>
        <strain evidence="2 3">DSM 21376</strain>
    </source>
</reference>
<keyword evidence="1" id="KW-1133">Transmembrane helix</keyword>
<dbReference type="STRING" id="1423806.FD15_GL001512"/>
<keyword evidence="1" id="KW-0812">Transmembrane</keyword>
<dbReference type="RefSeq" id="WP_056967375.1">
    <property type="nucleotide sequence ID" value="NZ_AYZF01000013.1"/>
</dbReference>
<feature type="transmembrane region" description="Helical" evidence="1">
    <location>
        <begin position="68"/>
        <end position="86"/>
    </location>
</feature>
<organism evidence="2 3">
    <name type="scientific">Liquorilactobacillus sucicola DSM 21376 = JCM 15457</name>
    <dbReference type="NCBI Taxonomy" id="1423806"/>
    <lineage>
        <taxon>Bacteria</taxon>
        <taxon>Bacillati</taxon>
        <taxon>Bacillota</taxon>
        <taxon>Bacilli</taxon>
        <taxon>Lactobacillales</taxon>
        <taxon>Lactobacillaceae</taxon>
        <taxon>Liquorilactobacillus</taxon>
    </lineage>
</organism>
<name>A0A0R2DS02_9LACO</name>
<feature type="transmembrane region" description="Helical" evidence="1">
    <location>
        <begin position="38"/>
        <end position="56"/>
    </location>
</feature>
<dbReference type="PATRIC" id="fig|1423806.3.peg.1532"/>
<dbReference type="Proteomes" id="UP000050961">
    <property type="component" value="Unassembled WGS sequence"/>
</dbReference>
<protein>
    <submittedName>
        <fullName evidence="2">Oligosaccharide repeat unit polymerase Wzy</fullName>
    </submittedName>
</protein>
<evidence type="ECO:0000313" key="2">
    <source>
        <dbReference type="EMBL" id="KRN06310.1"/>
    </source>
</evidence>
<evidence type="ECO:0000313" key="3">
    <source>
        <dbReference type="Proteomes" id="UP000050961"/>
    </source>
</evidence>
<keyword evidence="3" id="KW-1185">Reference proteome</keyword>
<evidence type="ECO:0000256" key="1">
    <source>
        <dbReference type="SAM" id="Phobius"/>
    </source>
</evidence>
<gene>
    <name evidence="2" type="ORF">FD15_GL001512</name>
</gene>
<comment type="caution">
    <text evidence="2">The sequence shown here is derived from an EMBL/GenBank/DDBJ whole genome shotgun (WGS) entry which is preliminary data.</text>
</comment>
<feature type="transmembrane region" description="Helical" evidence="1">
    <location>
        <begin position="347"/>
        <end position="366"/>
    </location>
</feature>
<dbReference type="eggNOG" id="ENOG503345N">
    <property type="taxonomic scope" value="Bacteria"/>
</dbReference>
<feature type="transmembrane region" description="Helical" evidence="1">
    <location>
        <begin position="12"/>
        <end position="32"/>
    </location>
</feature>
<sequence>MVKLKLNLFSTLEYLVSFFIILECRSVYYLSIGNSKKIIIVMLLVSVSILCFFTVLRPDFHVDLKETIFLSFWNLYMFVYIVVSGGEIKQVILRYCLFFSLMYVYFYYWKIEHSKDFLKRYSNIVTIIAIISLVFWFFGSLLNYLEPSGIVNIYWGKDIVVSNYHYVYFQWQNDAVLFGKTFYRNIGIFSEAPMYVIHLSIAFMSSLFSKERNTFKLCVLFITMITTFSTAGIIIILLMIILKRAKKSIKNFFVDKKGKILIFSMPLMLAILIFIVKELVSNKLATNSGFSRLNDFYSGFMAWKDHPIFGAGYGDITSRLKYVSSFRLARAETGFTNSPFEVLDEGGIYLFLPFFMSFVFCLRYGLKKHNYEVICFLVGLTFIFVVCIFSRTFLILTFLAASHALFGIKKD</sequence>
<feature type="transmembrane region" description="Helical" evidence="1">
    <location>
        <begin position="214"/>
        <end position="240"/>
    </location>
</feature>
<feature type="transmembrane region" description="Helical" evidence="1">
    <location>
        <begin position="92"/>
        <end position="109"/>
    </location>
</feature>
<feature type="transmembrane region" description="Helical" evidence="1">
    <location>
        <begin position="260"/>
        <end position="280"/>
    </location>
</feature>
<dbReference type="AlphaFoldDB" id="A0A0R2DS02"/>
<dbReference type="EMBL" id="AYZF01000013">
    <property type="protein sequence ID" value="KRN06310.1"/>
    <property type="molecule type" value="Genomic_DNA"/>
</dbReference>
<feature type="transmembrane region" description="Helical" evidence="1">
    <location>
        <begin position="373"/>
        <end position="401"/>
    </location>
</feature>